<dbReference type="PROSITE" id="PS00018">
    <property type="entry name" value="EF_HAND_1"/>
    <property type="match status" value="2"/>
</dbReference>
<name>A0A0S3EX87_9SPHN</name>
<protein>
    <submittedName>
        <fullName evidence="6">Calcium-binding protein</fullName>
    </submittedName>
</protein>
<evidence type="ECO:0000256" key="2">
    <source>
        <dbReference type="ARBA" id="ARBA00022737"/>
    </source>
</evidence>
<dbReference type="AlphaFoldDB" id="A0A0S3EX87"/>
<dbReference type="InterPro" id="IPR018247">
    <property type="entry name" value="EF_Hand_1_Ca_BS"/>
</dbReference>
<feature type="domain" description="EF-hand" evidence="5">
    <location>
        <begin position="84"/>
        <end position="119"/>
    </location>
</feature>
<dbReference type="CDD" id="cd00051">
    <property type="entry name" value="EFh"/>
    <property type="match status" value="1"/>
</dbReference>
<dbReference type="OrthoDB" id="113323at2"/>
<evidence type="ECO:0000313" key="6">
    <source>
        <dbReference type="EMBL" id="ALR20009.1"/>
    </source>
</evidence>
<feature type="signal peptide" evidence="4">
    <location>
        <begin position="1"/>
        <end position="27"/>
    </location>
</feature>
<reference evidence="6 7" key="1">
    <citation type="submission" date="2015-11" db="EMBL/GenBank/DDBJ databases">
        <title>A Two-component Flavoprotein Monooxygenase System MeaXY Responsible for para-Hydroxylation of 2-Methyl-6-ethylaniline and 2,6-Diethylaniline in Sphingobium baderi DE-13.</title>
        <authorList>
            <person name="Cheng M."/>
            <person name="Meng Q."/>
            <person name="Yang Y."/>
            <person name="Chu C."/>
            <person name="Yan X."/>
            <person name="He J."/>
            <person name="Li S."/>
        </authorList>
    </citation>
    <scope>NUCLEOTIDE SEQUENCE [LARGE SCALE GENOMIC DNA]</scope>
    <source>
        <strain evidence="6 7">DE-13</strain>
    </source>
</reference>
<dbReference type="GO" id="GO:0005509">
    <property type="term" value="F:calcium ion binding"/>
    <property type="evidence" value="ECO:0007669"/>
    <property type="project" value="InterPro"/>
</dbReference>
<dbReference type="InterPro" id="IPR002048">
    <property type="entry name" value="EF_hand_dom"/>
</dbReference>
<evidence type="ECO:0000256" key="4">
    <source>
        <dbReference type="SAM" id="SignalP"/>
    </source>
</evidence>
<keyword evidence="4" id="KW-0732">Signal</keyword>
<dbReference type="PANTHER" id="PTHR10827">
    <property type="entry name" value="RETICULOCALBIN"/>
    <property type="match status" value="1"/>
</dbReference>
<feature type="region of interest" description="Disordered" evidence="3">
    <location>
        <begin position="87"/>
        <end position="152"/>
    </location>
</feature>
<feature type="chain" id="PRO_5006611710" evidence="4">
    <location>
        <begin position="28"/>
        <end position="211"/>
    </location>
</feature>
<dbReference type="PROSITE" id="PS50222">
    <property type="entry name" value="EF_HAND_2"/>
    <property type="match status" value="2"/>
</dbReference>
<dbReference type="SUPFAM" id="SSF47473">
    <property type="entry name" value="EF-hand"/>
    <property type="match status" value="1"/>
</dbReference>
<accession>A0A0S3EX87</accession>
<evidence type="ECO:0000259" key="5">
    <source>
        <dbReference type="PROSITE" id="PS50222"/>
    </source>
</evidence>
<dbReference type="PANTHER" id="PTHR10827:SF98">
    <property type="entry name" value="45 KDA CALCIUM-BINDING PROTEIN"/>
    <property type="match status" value="1"/>
</dbReference>
<feature type="compositionally biased region" description="Low complexity" evidence="3">
    <location>
        <begin position="201"/>
        <end position="211"/>
    </location>
</feature>
<dbReference type="Gene3D" id="1.10.238.10">
    <property type="entry name" value="EF-hand"/>
    <property type="match status" value="2"/>
</dbReference>
<dbReference type="InterPro" id="IPR011992">
    <property type="entry name" value="EF-hand-dom_pair"/>
</dbReference>
<feature type="compositionally biased region" description="Basic and acidic residues" evidence="3">
    <location>
        <begin position="109"/>
        <end position="129"/>
    </location>
</feature>
<dbReference type="Pfam" id="PF13202">
    <property type="entry name" value="EF-hand_5"/>
    <property type="match status" value="4"/>
</dbReference>
<feature type="domain" description="EF-hand" evidence="5">
    <location>
        <begin position="158"/>
        <end position="193"/>
    </location>
</feature>
<proteinExistence type="predicted"/>
<evidence type="ECO:0000256" key="1">
    <source>
        <dbReference type="ARBA" id="ARBA00022723"/>
    </source>
</evidence>
<evidence type="ECO:0000313" key="7">
    <source>
        <dbReference type="Proteomes" id="UP000056968"/>
    </source>
</evidence>
<organism evidence="6 7">
    <name type="scientific">Sphingobium baderi</name>
    <dbReference type="NCBI Taxonomy" id="1332080"/>
    <lineage>
        <taxon>Bacteria</taxon>
        <taxon>Pseudomonadati</taxon>
        <taxon>Pseudomonadota</taxon>
        <taxon>Alphaproteobacteria</taxon>
        <taxon>Sphingomonadales</taxon>
        <taxon>Sphingomonadaceae</taxon>
        <taxon>Sphingobium</taxon>
    </lineage>
</organism>
<dbReference type="EMBL" id="CP013264">
    <property type="protein sequence ID" value="ALR20009.1"/>
    <property type="molecule type" value="Genomic_DNA"/>
</dbReference>
<dbReference type="KEGG" id="sbd:ATN00_06520"/>
<keyword evidence="2" id="KW-0677">Repeat</keyword>
<feature type="region of interest" description="Disordered" evidence="3">
    <location>
        <begin position="184"/>
        <end position="211"/>
    </location>
</feature>
<gene>
    <name evidence="6" type="ORF">ATN00_06520</name>
</gene>
<evidence type="ECO:0000256" key="3">
    <source>
        <dbReference type="SAM" id="MobiDB-lite"/>
    </source>
</evidence>
<keyword evidence="7" id="KW-1185">Reference proteome</keyword>
<dbReference type="RefSeq" id="WP_062063363.1">
    <property type="nucleotide sequence ID" value="NZ_CP013264.1"/>
</dbReference>
<dbReference type="STRING" id="1332080.ATN00_06520"/>
<dbReference type="Proteomes" id="UP000056968">
    <property type="component" value="Chromosome"/>
</dbReference>
<sequence length="211" mass="22534">MIRKFMMTVAAGALLTGGLAASHIAAAQDGPGRGGPRGGMMMMADANKDGNLTKAELTASLEARFAKMDANKDGKLSKEDWELRRQQRQEARFAQLDTDKNGQISKAEFTAKPDRSAEAGKHGGPDGRHWSGRHHRGFGKGMKAGPDGAQAGPVTREQFVARGVAMFDRADANKDGTVTTEEMKAAHQAMRKAWQDRKGSDSAPAADTPAD</sequence>
<keyword evidence="1" id="KW-0479">Metal-binding</keyword>